<feature type="region of interest" description="Disordered" evidence="1">
    <location>
        <begin position="134"/>
        <end position="162"/>
    </location>
</feature>
<evidence type="ECO:0000256" key="1">
    <source>
        <dbReference type="SAM" id="MobiDB-lite"/>
    </source>
</evidence>
<proteinExistence type="predicted"/>
<reference evidence="2 3" key="1">
    <citation type="submission" date="2015-07" db="EMBL/GenBank/DDBJ databases">
        <title>Comparative genomics of the Sigatoka disease complex on banana suggests a link between parallel evolutionary changes in Pseudocercospora fijiensis and Pseudocercospora eumusae and increased virulence on the banana host.</title>
        <authorList>
            <person name="Chang T.-C."/>
            <person name="Salvucci A."/>
            <person name="Crous P.W."/>
            <person name="Stergiopoulos I."/>
        </authorList>
    </citation>
    <scope>NUCLEOTIDE SEQUENCE [LARGE SCALE GENOMIC DNA]</scope>
    <source>
        <strain evidence="2 3">CBS 116634</strain>
    </source>
</reference>
<organism evidence="2 3">
    <name type="scientific">Pseudocercospora musae</name>
    <dbReference type="NCBI Taxonomy" id="113226"/>
    <lineage>
        <taxon>Eukaryota</taxon>
        <taxon>Fungi</taxon>
        <taxon>Dikarya</taxon>
        <taxon>Ascomycota</taxon>
        <taxon>Pezizomycotina</taxon>
        <taxon>Dothideomycetes</taxon>
        <taxon>Dothideomycetidae</taxon>
        <taxon>Mycosphaerellales</taxon>
        <taxon>Mycosphaerellaceae</taxon>
        <taxon>Pseudocercospora</taxon>
    </lineage>
</organism>
<name>A0A139H8A4_9PEZI</name>
<dbReference type="AlphaFoldDB" id="A0A139H8A4"/>
<accession>A0A139H8A4</accession>
<keyword evidence="3" id="KW-1185">Reference proteome</keyword>
<protein>
    <submittedName>
        <fullName evidence="2">Uncharacterized protein</fullName>
    </submittedName>
</protein>
<evidence type="ECO:0000313" key="3">
    <source>
        <dbReference type="Proteomes" id="UP000073492"/>
    </source>
</evidence>
<gene>
    <name evidence="2" type="ORF">AC579_7385</name>
</gene>
<sequence length="162" mass="18299">MGSGTDSSLEHHNMGYRIEKSSFNNTATNDDLRIDSPLAPYSDFSLAIDDDNMSRQVDNISLDDDYDNLSLDDNIALDDDNEDISQNTTITLATNPTTPTKPPTKPRIKRTGTKTFIGKNNQWAKMRCEKLKMDLNEVRKRKASSSEEEDEGKKEKKKAKTH</sequence>
<comment type="caution">
    <text evidence="2">The sequence shown here is derived from an EMBL/GenBank/DDBJ whole genome shotgun (WGS) entry which is preliminary data.</text>
</comment>
<dbReference type="EMBL" id="LFZO01000737">
    <property type="protein sequence ID" value="KXS98675.1"/>
    <property type="molecule type" value="Genomic_DNA"/>
</dbReference>
<dbReference type="Proteomes" id="UP000073492">
    <property type="component" value="Unassembled WGS sequence"/>
</dbReference>
<evidence type="ECO:0000313" key="2">
    <source>
        <dbReference type="EMBL" id="KXS98675.1"/>
    </source>
</evidence>